<reference evidence="2 3" key="2">
    <citation type="journal article" date="2012" name="Stand. Genomic Sci.">
        <title>Complete genome sequence of the aquatic bacterium Runella slithyformis type strain (LSU 4(T)).</title>
        <authorList>
            <person name="Copeland A."/>
            <person name="Zhang X."/>
            <person name="Misra M."/>
            <person name="Lapidus A."/>
            <person name="Nolan M."/>
            <person name="Lucas S."/>
            <person name="Deshpande S."/>
            <person name="Cheng J.F."/>
            <person name="Tapia R."/>
            <person name="Goodwin L.A."/>
            <person name="Pitluck S."/>
            <person name="Liolios K."/>
            <person name="Pagani I."/>
            <person name="Ivanova N."/>
            <person name="Mikhailova N."/>
            <person name="Pati A."/>
            <person name="Chen A."/>
            <person name="Palaniappan K."/>
            <person name="Land M."/>
            <person name="Hauser L."/>
            <person name="Pan C."/>
            <person name="Jeffries C.D."/>
            <person name="Detter J.C."/>
            <person name="Brambilla E.M."/>
            <person name="Rohde M."/>
            <person name="Djao O.D."/>
            <person name="Goker M."/>
            <person name="Sikorski J."/>
            <person name="Tindall B.J."/>
            <person name="Woyke T."/>
            <person name="Bristow J."/>
            <person name="Eisen J.A."/>
            <person name="Markowitz V."/>
            <person name="Hugenholtz P."/>
            <person name="Kyrpides N.C."/>
            <person name="Klenk H.P."/>
            <person name="Mavromatis K."/>
        </authorList>
    </citation>
    <scope>NUCLEOTIDE SEQUENCE [LARGE SCALE GENOMIC DNA]</scope>
    <source>
        <strain evidence="3">ATCC 29530 / DSM 19594 / LMG 11500 / NCIMB 11436 / LSU 4</strain>
    </source>
</reference>
<dbReference type="AlphaFoldDB" id="A0A7U3ZH73"/>
<evidence type="ECO:0000313" key="2">
    <source>
        <dbReference type="EMBL" id="AEI47151.1"/>
    </source>
</evidence>
<dbReference type="InterPro" id="IPR001279">
    <property type="entry name" value="Metallo-B-lactamas"/>
</dbReference>
<dbReference type="Gene3D" id="3.60.15.10">
    <property type="entry name" value="Ribonuclease Z/Hydroxyacylglutathione hydrolase-like"/>
    <property type="match status" value="1"/>
</dbReference>
<dbReference type="Pfam" id="PF00753">
    <property type="entry name" value="Lactamase_B"/>
    <property type="match status" value="1"/>
</dbReference>
<dbReference type="InterPro" id="IPR050855">
    <property type="entry name" value="NDM-1-like"/>
</dbReference>
<reference evidence="3" key="1">
    <citation type="submission" date="2011-06" db="EMBL/GenBank/DDBJ databases">
        <title>The complete genome of chromosome of Runella slithyformis DSM 19594.</title>
        <authorList>
            <consortium name="US DOE Joint Genome Institute (JGI-PGF)"/>
            <person name="Lucas S."/>
            <person name="Han J."/>
            <person name="Lapidus A."/>
            <person name="Bruce D."/>
            <person name="Goodwin L."/>
            <person name="Pitluck S."/>
            <person name="Peters L."/>
            <person name="Kyrpides N."/>
            <person name="Mavromatis K."/>
            <person name="Ivanova N."/>
            <person name="Ovchinnikova G."/>
            <person name="Zhang X."/>
            <person name="Misra M."/>
            <person name="Detter J.C."/>
            <person name="Tapia R."/>
            <person name="Han C."/>
            <person name="Land M."/>
            <person name="Hauser L."/>
            <person name="Markowitz V."/>
            <person name="Cheng J.-F."/>
            <person name="Hugenholtz P."/>
            <person name="Woyke T."/>
            <person name="Wu D."/>
            <person name="Tindall B."/>
            <person name="Faehrich R."/>
            <person name="Brambilla E."/>
            <person name="Klenk H.-P."/>
            <person name="Eisen J.A."/>
        </authorList>
    </citation>
    <scope>NUCLEOTIDE SEQUENCE [LARGE SCALE GENOMIC DNA]</scope>
    <source>
        <strain evidence="3">ATCC 29530 / DSM 19594 / LMG 11500 / NCIMB 11436 / LSU 4</strain>
    </source>
</reference>
<dbReference type="KEGG" id="rsi:Runsl_0709"/>
<dbReference type="InterPro" id="IPR036866">
    <property type="entry name" value="RibonucZ/Hydroxyglut_hydro"/>
</dbReference>
<sequence length="238" mass="26856">MQLLKNLFQVSGDFNGITFDRPGALWNDGNAYVLKTLQGLILFDTGCGDTLEQVFDNMRYWNLAPEEIQYCLLTHPHLEHAGGAHLLKKRGVKIMAVSETAEAIASGDERCCGFLYHKTFHPVIVDQVLADKQKRNLFGVEIEVMHLPGHSPGCTAYVFMWEQKKIVISGDVISTQPGGDFGWNSAIDFDQKMYINSLRRFAKLNFDILLPGHGMPYFHKPRQKVEEAFASALVHSRK</sequence>
<dbReference type="PANTHER" id="PTHR42951:SF17">
    <property type="entry name" value="METALLO-BETA-LACTAMASE DOMAIN-CONTAINING PROTEIN"/>
    <property type="match status" value="1"/>
</dbReference>
<accession>A0A7U3ZH73</accession>
<evidence type="ECO:0000313" key="3">
    <source>
        <dbReference type="Proteomes" id="UP000000493"/>
    </source>
</evidence>
<dbReference type="SMART" id="SM00849">
    <property type="entry name" value="Lactamase_B"/>
    <property type="match status" value="1"/>
</dbReference>
<dbReference type="RefSeq" id="WP_013926474.1">
    <property type="nucleotide sequence ID" value="NC_015703.1"/>
</dbReference>
<organism evidence="2 3">
    <name type="scientific">Runella slithyformis (strain ATCC 29530 / DSM 19594 / LMG 11500 / NCIMB 11436 / LSU 4)</name>
    <dbReference type="NCBI Taxonomy" id="761193"/>
    <lineage>
        <taxon>Bacteria</taxon>
        <taxon>Pseudomonadati</taxon>
        <taxon>Bacteroidota</taxon>
        <taxon>Cytophagia</taxon>
        <taxon>Cytophagales</taxon>
        <taxon>Spirosomataceae</taxon>
        <taxon>Runella</taxon>
    </lineage>
</organism>
<dbReference type="Proteomes" id="UP000000493">
    <property type="component" value="Chromosome"/>
</dbReference>
<dbReference type="PANTHER" id="PTHR42951">
    <property type="entry name" value="METALLO-BETA-LACTAMASE DOMAIN-CONTAINING"/>
    <property type="match status" value="1"/>
</dbReference>
<dbReference type="SUPFAM" id="SSF56281">
    <property type="entry name" value="Metallo-hydrolase/oxidoreductase"/>
    <property type="match status" value="1"/>
</dbReference>
<evidence type="ECO:0000259" key="1">
    <source>
        <dbReference type="SMART" id="SM00849"/>
    </source>
</evidence>
<proteinExistence type="predicted"/>
<gene>
    <name evidence="2" type="ordered locus">Runsl_0709</name>
</gene>
<dbReference type="EMBL" id="CP002859">
    <property type="protein sequence ID" value="AEI47151.1"/>
    <property type="molecule type" value="Genomic_DNA"/>
</dbReference>
<keyword evidence="3" id="KW-1185">Reference proteome</keyword>
<name>A0A7U3ZH73_RUNSL</name>
<feature type="domain" description="Metallo-beta-lactamase" evidence="1">
    <location>
        <begin position="28"/>
        <end position="213"/>
    </location>
</feature>
<protein>
    <recommendedName>
        <fullName evidence="1">Metallo-beta-lactamase domain-containing protein</fullName>
    </recommendedName>
</protein>